<feature type="domain" description="PAS" evidence="6">
    <location>
        <begin position="27"/>
        <end position="86"/>
    </location>
</feature>
<dbReference type="NCBIfam" id="TIGR00229">
    <property type="entry name" value="sensory_box"/>
    <property type="match status" value="1"/>
</dbReference>
<dbReference type="GO" id="GO:0005524">
    <property type="term" value="F:ATP binding"/>
    <property type="evidence" value="ECO:0007669"/>
    <property type="project" value="UniProtKB-KW"/>
</dbReference>
<dbReference type="InterPro" id="IPR027417">
    <property type="entry name" value="P-loop_NTPase"/>
</dbReference>
<dbReference type="OrthoDB" id="5411866at2"/>
<dbReference type="CDD" id="cd00009">
    <property type="entry name" value="AAA"/>
    <property type="match status" value="1"/>
</dbReference>
<proteinExistence type="predicted"/>
<evidence type="ECO:0000259" key="6">
    <source>
        <dbReference type="PROSITE" id="PS50112"/>
    </source>
</evidence>
<dbReference type="SUPFAM" id="SSF52540">
    <property type="entry name" value="P-loop containing nucleoside triphosphate hydrolases"/>
    <property type="match status" value="1"/>
</dbReference>
<dbReference type="RefSeq" id="WP_143035293.1">
    <property type="nucleotide sequence ID" value="NZ_FNNG01000017.1"/>
</dbReference>
<dbReference type="InterPro" id="IPR035965">
    <property type="entry name" value="PAS-like_dom_sf"/>
</dbReference>
<name>A0A1H3E4H2_9FIRM</name>
<keyword evidence="2" id="KW-0067">ATP-binding</keyword>
<dbReference type="Pfam" id="PF02954">
    <property type="entry name" value="HTH_8"/>
    <property type="match status" value="1"/>
</dbReference>
<dbReference type="AlphaFoldDB" id="A0A1H3E4H2"/>
<dbReference type="PROSITE" id="PS00688">
    <property type="entry name" value="SIGMA54_INTERACT_3"/>
    <property type="match status" value="1"/>
</dbReference>
<keyword evidence="8" id="KW-1185">Reference proteome</keyword>
<dbReference type="Pfam" id="PF00989">
    <property type="entry name" value="PAS"/>
    <property type="match status" value="1"/>
</dbReference>
<dbReference type="SMART" id="SM00382">
    <property type="entry name" value="AAA"/>
    <property type="match status" value="1"/>
</dbReference>
<dbReference type="Gene3D" id="1.10.8.60">
    <property type="match status" value="1"/>
</dbReference>
<dbReference type="PROSITE" id="PS00675">
    <property type="entry name" value="SIGMA54_INTERACT_1"/>
    <property type="match status" value="1"/>
</dbReference>
<dbReference type="InterPro" id="IPR003593">
    <property type="entry name" value="AAA+_ATPase"/>
</dbReference>
<dbReference type="PANTHER" id="PTHR32071">
    <property type="entry name" value="TRANSCRIPTIONAL REGULATORY PROTEIN"/>
    <property type="match status" value="1"/>
</dbReference>
<dbReference type="InterPro" id="IPR002078">
    <property type="entry name" value="Sigma_54_int"/>
</dbReference>
<evidence type="ECO:0000256" key="4">
    <source>
        <dbReference type="ARBA" id="ARBA00023163"/>
    </source>
</evidence>
<dbReference type="Gene3D" id="3.30.450.20">
    <property type="entry name" value="PAS domain"/>
    <property type="match status" value="1"/>
</dbReference>
<evidence type="ECO:0000313" key="7">
    <source>
        <dbReference type="EMBL" id="SDX72824.1"/>
    </source>
</evidence>
<dbReference type="Gene3D" id="3.40.50.300">
    <property type="entry name" value="P-loop containing nucleotide triphosphate hydrolases"/>
    <property type="match status" value="1"/>
</dbReference>
<dbReference type="PRINTS" id="PR01590">
    <property type="entry name" value="HTHFIS"/>
</dbReference>
<dbReference type="CDD" id="cd00130">
    <property type="entry name" value="PAS"/>
    <property type="match status" value="1"/>
</dbReference>
<dbReference type="InterPro" id="IPR013767">
    <property type="entry name" value="PAS_fold"/>
</dbReference>
<evidence type="ECO:0000259" key="5">
    <source>
        <dbReference type="PROSITE" id="PS50045"/>
    </source>
</evidence>
<dbReference type="InterPro" id="IPR000014">
    <property type="entry name" value="PAS"/>
</dbReference>
<gene>
    <name evidence="7" type="ORF">SAMN05660923_02827</name>
</gene>
<evidence type="ECO:0000256" key="2">
    <source>
        <dbReference type="ARBA" id="ARBA00022840"/>
    </source>
</evidence>
<dbReference type="InterPro" id="IPR025662">
    <property type="entry name" value="Sigma_54_int_dom_ATP-bd_1"/>
</dbReference>
<reference evidence="7 8" key="1">
    <citation type="submission" date="2016-10" db="EMBL/GenBank/DDBJ databases">
        <authorList>
            <person name="de Groot N.N."/>
        </authorList>
    </citation>
    <scope>NUCLEOTIDE SEQUENCE [LARGE SCALE GENOMIC DNA]</scope>
    <source>
        <strain evidence="7 8">DSM 23310</strain>
    </source>
</reference>
<evidence type="ECO:0000256" key="1">
    <source>
        <dbReference type="ARBA" id="ARBA00022741"/>
    </source>
</evidence>
<dbReference type="InterPro" id="IPR002197">
    <property type="entry name" value="HTH_Fis"/>
</dbReference>
<dbReference type="SUPFAM" id="SSF46689">
    <property type="entry name" value="Homeodomain-like"/>
    <property type="match status" value="1"/>
</dbReference>
<evidence type="ECO:0000313" key="8">
    <source>
        <dbReference type="Proteomes" id="UP000198828"/>
    </source>
</evidence>
<dbReference type="PROSITE" id="PS50112">
    <property type="entry name" value="PAS"/>
    <property type="match status" value="1"/>
</dbReference>
<organism evidence="7 8">
    <name type="scientific">Tepidimicrobium xylanilyticum</name>
    <dbReference type="NCBI Taxonomy" id="1123352"/>
    <lineage>
        <taxon>Bacteria</taxon>
        <taxon>Bacillati</taxon>
        <taxon>Bacillota</taxon>
        <taxon>Tissierellia</taxon>
        <taxon>Tissierellales</taxon>
        <taxon>Tepidimicrobiaceae</taxon>
        <taxon>Tepidimicrobium</taxon>
    </lineage>
</organism>
<dbReference type="PANTHER" id="PTHR32071:SF74">
    <property type="entry name" value="TRANSCRIPTIONAL ACTIVATOR ROCR"/>
    <property type="match status" value="1"/>
</dbReference>
<accession>A0A1H3E4H2</accession>
<keyword evidence="4" id="KW-0804">Transcription</keyword>
<dbReference type="Pfam" id="PF00158">
    <property type="entry name" value="Sigma54_activat"/>
    <property type="match status" value="1"/>
</dbReference>
<dbReference type="Pfam" id="PF25601">
    <property type="entry name" value="AAA_lid_14"/>
    <property type="match status" value="1"/>
</dbReference>
<keyword evidence="1" id="KW-0547">Nucleotide-binding</keyword>
<dbReference type="EMBL" id="FNNG01000017">
    <property type="protein sequence ID" value="SDX72824.1"/>
    <property type="molecule type" value="Genomic_DNA"/>
</dbReference>
<dbReference type="FunFam" id="3.40.50.300:FF:000006">
    <property type="entry name" value="DNA-binding transcriptional regulator NtrC"/>
    <property type="match status" value="1"/>
</dbReference>
<evidence type="ECO:0000256" key="3">
    <source>
        <dbReference type="ARBA" id="ARBA00023015"/>
    </source>
</evidence>
<keyword evidence="3" id="KW-0805">Transcription regulation</keyword>
<dbReference type="GO" id="GO:0043565">
    <property type="term" value="F:sequence-specific DNA binding"/>
    <property type="evidence" value="ECO:0007669"/>
    <property type="project" value="InterPro"/>
</dbReference>
<dbReference type="InterPro" id="IPR058031">
    <property type="entry name" value="AAA_lid_NorR"/>
</dbReference>
<protein>
    <submittedName>
        <fullName evidence="7">Arginine utilization regulatory protein</fullName>
    </submittedName>
</protein>
<feature type="domain" description="Sigma-54 factor interaction" evidence="5">
    <location>
        <begin position="174"/>
        <end position="402"/>
    </location>
</feature>
<dbReference type="SUPFAM" id="SSF55785">
    <property type="entry name" value="PYP-like sensor domain (PAS domain)"/>
    <property type="match status" value="1"/>
</dbReference>
<dbReference type="SMART" id="SM00091">
    <property type="entry name" value="PAS"/>
    <property type="match status" value="1"/>
</dbReference>
<dbReference type="InterPro" id="IPR009057">
    <property type="entry name" value="Homeodomain-like_sf"/>
</dbReference>
<dbReference type="InterPro" id="IPR025944">
    <property type="entry name" value="Sigma_54_int_dom_CS"/>
</dbReference>
<dbReference type="PROSITE" id="PS50045">
    <property type="entry name" value="SIGMA54_INTERACT_4"/>
    <property type="match status" value="1"/>
</dbReference>
<dbReference type="Gene3D" id="1.10.10.60">
    <property type="entry name" value="Homeodomain-like"/>
    <property type="match status" value="1"/>
</dbReference>
<sequence length="495" mass="56964">MENRSSVNAISNKRLNRSNYEDKLLCLEKIIDNLDDGVLLTDKNGKIIIYNRAMEELEKRKASDMVGKFIWEAYEYFDKNKSEHMRVLKSGSPITKRYKAHAYNEDGPVYKLYSTFPIEIDGEIIGVYSISKNETRLQFLLSEITEMKNEFFRQRILKSDDINPNGTKFTFSDIIGSSNVMKKLIQEAQSVAWIDNNILLVGDTGTGKEVFAQSIHNYGNRNSEPFIGVNCASIPENLLESTLFGTVRGAYTGALDSPGLIEQAGSGTLFLDEIHNMPVNMQAKLLRVLQERIVRRIGGSQNYPVKCRIISAINEDPFQLIENGQLRQDLYYRLAGYCLYIPPLIERENDIFELSEYFIKKSNLIMGKNVIYMTDRLKEIMKNYSWPGNVRELEHFIASIMIRTNVNDKYLRAKNAPKYLINMMKANCGNYYEIQSGSNLTLQEKLDSIEKKMILEALDSNLWNVTKTAKELGVTRQSLIYRMRKLGIKRKENRD</sequence>
<dbReference type="GO" id="GO:0006355">
    <property type="term" value="P:regulation of DNA-templated transcription"/>
    <property type="evidence" value="ECO:0007669"/>
    <property type="project" value="InterPro"/>
</dbReference>
<dbReference type="Proteomes" id="UP000198828">
    <property type="component" value="Unassembled WGS sequence"/>
</dbReference>